<dbReference type="PANTHER" id="PTHR21494:SF0">
    <property type="entry name" value="ACTIVATING SIGNAL COINTEGRATOR 1 COMPLEX SUBUNIT 2"/>
    <property type="match status" value="1"/>
</dbReference>
<dbReference type="InterPro" id="IPR052586">
    <property type="entry name" value="ASCC2"/>
</dbReference>
<comment type="caution">
    <text evidence="3">The sequence shown here is derived from an EMBL/GenBank/DDBJ whole genome shotgun (WGS) entry which is preliminary data.</text>
</comment>
<keyword evidence="4" id="KW-1185">Reference proteome</keyword>
<feature type="compositionally biased region" description="Basic and acidic residues" evidence="1">
    <location>
        <begin position="708"/>
        <end position="718"/>
    </location>
</feature>
<dbReference type="Gene3D" id="1.10.8.10">
    <property type="entry name" value="DNA helicase RuvA subunit, C-terminal domain"/>
    <property type="match status" value="1"/>
</dbReference>
<evidence type="ECO:0000256" key="1">
    <source>
        <dbReference type="SAM" id="MobiDB-lite"/>
    </source>
</evidence>
<feature type="compositionally biased region" description="Gly residues" evidence="1">
    <location>
        <begin position="843"/>
        <end position="862"/>
    </location>
</feature>
<dbReference type="Pfam" id="PF02845">
    <property type="entry name" value="CUE"/>
    <property type="match status" value="1"/>
</dbReference>
<dbReference type="PROSITE" id="PS51140">
    <property type="entry name" value="CUE"/>
    <property type="match status" value="1"/>
</dbReference>
<dbReference type="SUPFAM" id="SSF46934">
    <property type="entry name" value="UBA-like"/>
    <property type="match status" value="1"/>
</dbReference>
<feature type="compositionally biased region" description="Basic and acidic residues" evidence="1">
    <location>
        <begin position="863"/>
        <end position="873"/>
    </location>
</feature>
<dbReference type="GO" id="GO:0043130">
    <property type="term" value="F:ubiquitin binding"/>
    <property type="evidence" value="ECO:0007669"/>
    <property type="project" value="InterPro"/>
</dbReference>
<evidence type="ECO:0000313" key="3">
    <source>
        <dbReference type="EMBL" id="GMN34938.1"/>
    </source>
</evidence>
<proteinExistence type="predicted"/>
<feature type="region of interest" description="Disordered" evidence="1">
    <location>
        <begin position="708"/>
        <end position="736"/>
    </location>
</feature>
<feature type="compositionally biased region" description="Polar residues" evidence="1">
    <location>
        <begin position="31"/>
        <end position="49"/>
    </location>
</feature>
<feature type="compositionally biased region" description="Basic and acidic residues" evidence="1">
    <location>
        <begin position="827"/>
        <end position="838"/>
    </location>
</feature>
<dbReference type="EMBL" id="BTGU01000005">
    <property type="protein sequence ID" value="GMN34938.1"/>
    <property type="molecule type" value="Genomic_DNA"/>
</dbReference>
<reference evidence="3" key="1">
    <citation type="submission" date="2023-07" db="EMBL/GenBank/DDBJ databases">
        <title>draft genome sequence of fig (Ficus carica).</title>
        <authorList>
            <person name="Takahashi T."/>
            <person name="Nishimura K."/>
        </authorList>
    </citation>
    <scope>NUCLEOTIDE SEQUENCE</scope>
</reference>
<sequence length="919" mass="101479">MSQRFAHGGTGSRQTSNKGFAKSEKVFVPKNKTQNQTPTLSNSLRQSLSHHSDSAAPIKVRAGDGNFVNYLPQDEAVAAGLGANEGGLDPVESQRVVDLLNRELSRLLKLSPKEFWREVASDASLHEFLDSFLQFRARWYDFPHHGAKEMVAGVIVGELELSRRVFMVLYRISSNRDPGARAADSLSPKDHGGGFCSVSLCNLFPDNAYFCKPVSIAQHESYMINEKKLLDLPKLLDICATYGHENEDLTSFLVRNALSAQPRIHEYLTSVVSQFLSIVHTMHERCGSSLQALFSSGNLGDHGSSRLYADMLEVMDFINDAIVSMDAFVSAYKPAAMFFSFPIEIRDGNEELLCTLAKLHDSLLPSLQRGFQIILTSGEDGMVSNIRLGLNLLAMRIIKFGWNLLEFGYLSDGAFGDNLPIPVATKMFPANIEDPGIRADILIQTFREISAVSISTQENHNRKTFLQNIEKNFHLMSKLESLRNIRWIFMDDEQLEFVSSIFMHSEKSTGMELSNTPTPVTSGKAEIDEDAAIMESKISQIRDLFPDYGKGFLAACLEAYNQNPEEVIQRILEGTLHQDLQALDISLEVMPTSKTALTVGRNDKGKGKLLQSAPVSSNNSVAGGRVQQSERPSISSSSSVGRFVRKSKGDSPDSNTLDDKNEKDSARTAALLSQYEYEDEYDDSFDDLGLSVAESRFEENEILGDKIRSGKSWEKESESSSQNPSDSSKWGSRKKPQYYVKDGKNYSYKVEGSVAVANASEASLVTLSQKELIYGLGRGGNLPLGAVKQLMEATEDQDKQQQAVSETDGRRFGNQRGRGRRGGGGGRQRELNDERDKQFGASEGEGGESGGNYRGRRVGGGDQQRDSNEEQDKQSGTAEGEGRENAGNYRGRGGRRGGGRNHNRKDRAVAKHFSRLGGY</sequence>
<feature type="compositionally biased region" description="Basic and acidic residues" evidence="1">
    <location>
        <begin position="647"/>
        <end position="665"/>
    </location>
</feature>
<protein>
    <recommendedName>
        <fullName evidence="2">CUE domain-containing protein</fullName>
    </recommendedName>
</protein>
<dbReference type="InterPro" id="IPR041800">
    <property type="entry name" value="ASCC2_CUE"/>
</dbReference>
<feature type="region of interest" description="Disordered" evidence="1">
    <location>
        <begin position="598"/>
        <end position="665"/>
    </location>
</feature>
<feature type="compositionally biased region" description="Basic residues" evidence="1">
    <location>
        <begin position="892"/>
        <end position="919"/>
    </location>
</feature>
<dbReference type="InterPro" id="IPR009060">
    <property type="entry name" value="UBA-like_sf"/>
</dbReference>
<gene>
    <name evidence="3" type="ORF">TIFTF001_004994</name>
</gene>
<evidence type="ECO:0000259" key="2">
    <source>
        <dbReference type="PROSITE" id="PS51140"/>
    </source>
</evidence>
<feature type="region of interest" description="Disordered" evidence="1">
    <location>
        <begin position="791"/>
        <end position="919"/>
    </location>
</feature>
<feature type="domain" description="CUE" evidence="2">
    <location>
        <begin position="533"/>
        <end position="576"/>
    </location>
</feature>
<organism evidence="3 4">
    <name type="scientific">Ficus carica</name>
    <name type="common">Common fig</name>
    <dbReference type="NCBI Taxonomy" id="3494"/>
    <lineage>
        <taxon>Eukaryota</taxon>
        <taxon>Viridiplantae</taxon>
        <taxon>Streptophyta</taxon>
        <taxon>Embryophyta</taxon>
        <taxon>Tracheophyta</taxon>
        <taxon>Spermatophyta</taxon>
        <taxon>Magnoliopsida</taxon>
        <taxon>eudicotyledons</taxon>
        <taxon>Gunneridae</taxon>
        <taxon>Pentapetalae</taxon>
        <taxon>rosids</taxon>
        <taxon>fabids</taxon>
        <taxon>Rosales</taxon>
        <taxon>Moraceae</taxon>
        <taxon>Ficeae</taxon>
        <taxon>Ficus</taxon>
    </lineage>
</organism>
<name>A0AA87ZES9_FICCA</name>
<feature type="compositionally biased region" description="Low complexity" evidence="1">
    <location>
        <begin position="719"/>
        <end position="728"/>
    </location>
</feature>
<dbReference type="PANTHER" id="PTHR21494">
    <property type="entry name" value="ACTIVATING SIGNAL COINTEGRATOR 1 COMPLEX SUBUNIT 2 ASC-1 COMPLEX SUBUNIT P100"/>
    <property type="match status" value="1"/>
</dbReference>
<accession>A0AA87ZES9</accession>
<feature type="compositionally biased region" description="Polar residues" evidence="1">
    <location>
        <begin position="613"/>
        <end position="632"/>
    </location>
</feature>
<evidence type="ECO:0000313" key="4">
    <source>
        <dbReference type="Proteomes" id="UP001187192"/>
    </source>
</evidence>
<feature type="region of interest" description="Disordered" evidence="1">
    <location>
        <begin position="1"/>
        <end position="52"/>
    </location>
</feature>
<dbReference type="SMART" id="SM00546">
    <property type="entry name" value="CUE"/>
    <property type="match status" value="1"/>
</dbReference>
<dbReference type="InterPro" id="IPR003892">
    <property type="entry name" value="CUE"/>
</dbReference>
<dbReference type="AlphaFoldDB" id="A0AA87ZES9"/>
<dbReference type="Proteomes" id="UP001187192">
    <property type="component" value="Unassembled WGS sequence"/>
</dbReference>
<dbReference type="CDD" id="cd14364">
    <property type="entry name" value="CUE_ASCC2"/>
    <property type="match status" value="1"/>
</dbReference>